<dbReference type="Proteomes" id="UP001285908">
    <property type="component" value="Unassembled WGS sequence"/>
</dbReference>
<dbReference type="AlphaFoldDB" id="A0AAJ0I657"/>
<sequence>MCGLESAAASTLFSGVFLWCSPACRSQTASLGIISAVYIIPDVGLLSVATPPSSSCLNNWDPYAGALVSLIDKHQHLHNTKFALSVLSIQK</sequence>
<dbReference type="GeneID" id="87874964"/>
<organism evidence="1 2">
    <name type="scientific">Neurospora hispaniola</name>
    <dbReference type="NCBI Taxonomy" id="588809"/>
    <lineage>
        <taxon>Eukaryota</taxon>
        <taxon>Fungi</taxon>
        <taxon>Dikarya</taxon>
        <taxon>Ascomycota</taxon>
        <taxon>Pezizomycotina</taxon>
        <taxon>Sordariomycetes</taxon>
        <taxon>Sordariomycetidae</taxon>
        <taxon>Sordariales</taxon>
        <taxon>Sordariaceae</taxon>
        <taxon>Neurospora</taxon>
    </lineage>
</organism>
<evidence type="ECO:0000313" key="1">
    <source>
        <dbReference type="EMBL" id="KAK3490855.1"/>
    </source>
</evidence>
<proteinExistence type="predicted"/>
<reference evidence="1 2" key="1">
    <citation type="journal article" date="2023" name="Mol. Phylogenet. Evol.">
        <title>Genome-scale phylogeny and comparative genomics of the fungal order Sordariales.</title>
        <authorList>
            <person name="Hensen N."/>
            <person name="Bonometti L."/>
            <person name="Westerberg I."/>
            <person name="Brannstrom I.O."/>
            <person name="Guillou S."/>
            <person name="Cros-Aarteil S."/>
            <person name="Calhoun S."/>
            <person name="Haridas S."/>
            <person name="Kuo A."/>
            <person name="Mondo S."/>
            <person name="Pangilinan J."/>
            <person name="Riley R."/>
            <person name="LaButti K."/>
            <person name="Andreopoulos B."/>
            <person name="Lipzen A."/>
            <person name="Chen C."/>
            <person name="Yan M."/>
            <person name="Daum C."/>
            <person name="Ng V."/>
            <person name="Clum A."/>
            <person name="Steindorff A."/>
            <person name="Ohm R.A."/>
            <person name="Martin F."/>
            <person name="Silar P."/>
            <person name="Natvig D.O."/>
            <person name="Lalanne C."/>
            <person name="Gautier V."/>
            <person name="Ament-Velasquez S.L."/>
            <person name="Kruys A."/>
            <person name="Hutchinson M.I."/>
            <person name="Powell A.J."/>
            <person name="Barry K."/>
            <person name="Miller A.N."/>
            <person name="Grigoriev I.V."/>
            <person name="Debuchy R."/>
            <person name="Gladieux P."/>
            <person name="Hiltunen Thoren M."/>
            <person name="Johannesson H."/>
        </authorList>
    </citation>
    <scope>NUCLEOTIDE SEQUENCE [LARGE SCALE GENOMIC DNA]</scope>
    <source>
        <strain evidence="1 2">FGSC 10403</strain>
    </source>
</reference>
<gene>
    <name evidence="1" type="ORF">B0T23DRAFT_382636</name>
</gene>
<dbReference type="EMBL" id="JAULSX010000005">
    <property type="protein sequence ID" value="KAK3490855.1"/>
    <property type="molecule type" value="Genomic_DNA"/>
</dbReference>
<evidence type="ECO:0000313" key="2">
    <source>
        <dbReference type="Proteomes" id="UP001285908"/>
    </source>
</evidence>
<keyword evidence="2" id="KW-1185">Reference proteome</keyword>
<protein>
    <submittedName>
        <fullName evidence="1">Uncharacterized protein</fullName>
    </submittedName>
</protein>
<dbReference type="RefSeq" id="XP_062692038.1">
    <property type="nucleotide sequence ID" value="XM_062837342.1"/>
</dbReference>
<name>A0AAJ0I657_9PEZI</name>
<accession>A0AAJ0I657</accession>
<comment type="caution">
    <text evidence="1">The sequence shown here is derived from an EMBL/GenBank/DDBJ whole genome shotgun (WGS) entry which is preliminary data.</text>
</comment>